<gene>
    <name evidence="1" type="ORF">ALC57_18071</name>
</gene>
<dbReference type="PROSITE" id="PS51257">
    <property type="entry name" value="PROKAR_LIPOPROTEIN"/>
    <property type="match status" value="1"/>
</dbReference>
<sequence>MTTFGQRMVNVGTMLATGCYANLGATSAQTKLICRLYNEGSSVAHKLITMLHSKSTNVKWRIKVLRYVNLLMPLMSDSVGRVCPDEKVEFKGTFHDAYMKNFLSKFPCGKVKPLINKYRKRQKDFSQMEFTEQCLEQIFENWTSLV</sequence>
<name>A0A151ISL7_9HYME</name>
<reference evidence="1 2" key="1">
    <citation type="submission" date="2015-09" db="EMBL/GenBank/DDBJ databases">
        <title>Trachymyrmex cornetzi WGS genome.</title>
        <authorList>
            <person name="Nygaard S."/>
            <person name="Hu H."/>
            <person name="Boomsma J."/>
            <person name="Zhang G."/>
        </authorList>
    </citation>
    <scope>NUCLEOTIDE SEQUENCE [LARGE SCALE GENOMIC DNA]</scope>
    <source>
        <strain evidence="1">Tcor2-1</strain>
        <tissue evidence="1">Whole body</tissue>
    </source>
</reference>
<keyword evidence="2" id="KW-1185">Reference proteome</keyword>
<protein>
    <submittedName>
        <fullName evidence="1">Uncharacterized protein</fullName>
    </submittedName>
</protein>
<evidence type="ECO:0000313" key="1">
    <source>
        <dbReference type="EMBL" id="KYN09818.1"/>
    </source>
</evidence>
<proteinExistence type="predicted"/>
<organism evidence="1 2">
    <name type="scientific">Trachymyrmex cornetzi</name>
    <dbReference type="NCBI Taxonomy" id="471704"/>
    <lineage>
        <taxon>Eukaryota</taxon>
        <taxon>Metazoa</taxon>
        <taxon>Ecdysozoa</taxon>
        <taxon>Arthropoda</taxon>
        <taxon>Hexapoda</taxon>
        <taxon>Insecta</taxon>
        <taxon>Pterygota</taxon>
        <taxon>Neoptera</taxon>
        <taxon>Endopterygota</taxon>
        <taxon>Hymenoptera</taxon>
        <taxon>Apocrita</taxon>
        <taxon>Aculeata</taxon>
        <taxon>Formicoidea</taxon>
        <taxon>Formicidae</taxon>
        <taxon>Myrmicinae</taxon>
        <taxon>Trachymyrmex</taxon>
    </lineage>
</organism>
<dbReference type="STRING" id="471704.A0A151ISL7"/>
<dbReference type="AlphaFoldDB" id="A0A151ISL7"/>
<evidence type="ECO:0000313" key="2">
    <source>
        <dbReference type="Proteomes" id="UP000078492"/>
    </source>
</evidence>
<dbReference type="Proteomes" id="UP000078492">
    <property type="component" value="Unassembled WGS sequence"/>
</dbReference>
<accession>A0A151ISL7</accession>
<dbReference type="EMBL" id="KQ981071">
    <property type="protein sequence ID" value="KYN09818.1"/>
    <property type="molecule type" value="Genomic_DNA"/>
</dbReference>